<dbReference type="InterPro" id="IPR014729">
    <property type="entry name" value="Rossmann-like_a/b/a_fold"/>
</dbReference>
<comment type="caution">
    <text evidence="1">The sequence shown here is derived from an EMBL/GenBank/DDBJ whole genome shotgun (WGS) entry which is preliminary data.</text>
</comment>
<keyword evidence="2" id="KW-1185">Reference proteome</keyword>
<evidence type="ECO:0008006" key="3">
    <source>
        <dbReference type="Google" id="ProtNLM"/>
    </source>
</evidence>
<evidence type="ECO:0000313" key="1">
    <source>
        <dbReference type="EMBL" id="MFD1131275.1"/>
    </source>
</evidence>
<dbReference type="EMBL" id="JBHTKX010000008">
    <property type="protein sequence ID" value="MFD1131275.1"/>
    <property type="molecule type" value="Genomic_DNA"/>
</dbReference>
<dbReference type="Gene3D" id="3.40.50.620">
    <property type="entry name" value="HUPs"/>
    <property type="match status" value="1"/>
</dbReference>
<proteinExistence type="predicted"/>
<sequence>MAQLTLFSEWEAKDNIPDLPKDSIVRPSFKEVGDEVRVVIERIKVAYLDITNTRPWVIASSMGKDSTFLCLCIWIALSEIPSEQRLRQVHIISSDTGLENPGLKSFVHESIEKMKTSAAAQGLDCLQAHIVMPDQKNRFAAKVIGNGLPLSTPASPFRWCTDAFKISPTEVFYQRSACGTW</sequence>
<organism evidence="1 2">
    <name type="scientific">Paenibacillus provencensis</name>
    <dbReference type="NCBI Taxonomy" id="441151"/>
    <lineage>
        <taxon>Bacteria</taxon>
        <taxon>Bacillati</taxon>
        <taxon>Bacillota</taxon>
        <taxon>Bacilli</taxon>
        <taxon>Bacillales</taxon>
        <taxon>Paenibacillaceae</taxon>
        <taxon>Paenibacillus</taxon>
    </lineage>
</organism>
<reference evidence="2" key="1">
    <citation type="journal article" date="2019" name="Int. J. Syst. Evol. Microbiol.">
        <title>The Global Catalogue of Microorganisms (GCM) 10K type strain sequencing project: providing services to taxonomists for standard genome sequencing and annotation.</title>
        <authorList>
            <consortium name="The Broad Institute Genomics Platform"/>
            <consortium name="The Broad Institute Genome Sequencing Center for Infectious Disease"/>
            <person name="Wu L."/>
            <person name="Ma J."/>
        </authorList>
    </citation>
    <scope>NUCLEOTIDE SEQUENCE [LARGE SCALE GENOMIC DNA]</scope>
    <source>
        <strain evidence="2">CCUG 53519</strain>
    </source>
</reference>
<protein>
    <recommendedName>
        <fullName evidence="3">Phosphoadenosine phosphosulfate reductase family protein</fullName>
    </recommendedName>
</protein>
<evidence type="ECO:0000313" key="2">
    <source>
        <dbReference type="Proteomes" id="UP001597169"/>
    </source>
</evidence>
<dbReference type="SUPFAM" id="SSF52402">
    <property type="entry name" value="Adenine nucleotide alpha hydrolases-like"/>
    <property type="match status" value="1"/>
</dbReference>
<dbReference type="RefSeq" id="WP_090727619.1">
    <property type="nucleotide sequence ID" value="NZ_JBHTKX010000008.1"/>
</dbReference>
<gene>
    <name evidence="1" type="ORF">ACFQ3J_24450</name>
</gene>
<accession>A0ABW3PYW9</accession>
<dbReference type="Proteomes" id="UP001597169">
    <property type="component" value="Unassembled WGS sequence"/>
</dbReference>
<name>A0ABW3PYW9_9BACL</name>